<evidence type="ECO:0000256" key="1">
    <source>
        <dbReference type="SAM" id="MobiDB-lite"/>
    </source>
</evidence>
<reference evidence="3" key="1">
    <citation type="journal article" date="2015" name="BMC Genomics">
        <title>Draft genome of a commonly misdiagnosed multidrug resistant pathogen Candida auris.</title>
        <authorList>
            <person name="Chatterjee S."/>
            <person name="Alampalli S.V."/>
            <person name="Nageshan R.K."/>
            <person name="Chettiar S.T."/>
            <person name="Joshi S."/>
            <person name="Tatu U.S."/>
        </authorList>
    </citation>
    <scope>NUCLEOTIDE SEQUENCE [LARGE SCALE GENOMIC DNA]</scope>
    <source>
        <strain evidence="3">6684</strain>
    </source>
</reference>
<dbReference type="VEuPathDB" id="FungiDB:QG37_05809"/>
<feature type="region of interest" description="Disordered" evidence="1">
    <location>
        <begin position="1"/>
        <end position="34"/>
    </location>
</feature>
<dbReference type="Proteomes" id="UP000037122">
    <property type="component" value="Unassembled WGS sequence"/>
</dbReference>
<dbReference type="AlphaFoldDB" id="A0A0L0NTD5"/>
<proteinExistence type="predicted"/>
<protein>
    <submittedName>
        <fullName evidence="2">Uncharacterized protein</fullName>
    </submittedName>
</protein>
<name>A0A0L0NTD5_CANAR</name>
<evidence type="ECO:0000313" key="2">
    <source>
        <dbReference type="EMBL" id="KND97426.1"/>
    </source>
</evidence>
<gene>
    <name evidence="2" type="ORF">QG37_05809</name>
</gene>
<evidence type="ECO:0000313" key="3">
    <source>
        <dbReference type="Proteomes" id="UP000037122"/>
    </source>
</evidence>
<organism evidence="2 3">
    <name type="scientific">Candidozyma auris</name>
    <name type="common">Yeast</name>
    <name type="synonym">Candida auris</name>
    <dbReference type="NCBI Taxonomy" id="498019"/>
    <lineage>
        <taxon>Eukaryota</taxon>
        <taxon>Fungi</taxon>
        <taxon>Dikarya</taxon>
        <taxon>Ascomycota</taxon>
        <taxon>Saccharomycotina</taxon>
        <taxon>Pichiomycetes</taxon>
        <taxon>Metschnikowiaceae</taxon>
        <taxon>Candidozyma</taxon>
    </lineage>
</organism>
<feature type="compositionally biased region" description="Polar residues" evidence="1">
    <location>
        <begin position="7"/>
        <end position="22"/>
    </location>
</feature>
<accession>A0A0L0NTD5</accession>
<dbReference type="EMBL" id="LGST01000041">
    <property type="protein sequence ID" value="KND97426.1"/>
    <property type="molecule type" value="Genomic_DNA"/>
</dbReference>
<comment type="caution">
    <text evidence="2">The sequence shown here is derived from an EMBL/GenBank/DDBJ whole genome shotgun (WGS) entry which is preliminary data.</text>
</comment>
<sequence>MQRKKQPQTCPLENVAEATSGSEIDEEEKDKKKS</sequence>